<feature type="compositionally biased region" description="Polar residues" evidence="1">
    <location>
        <begin position="46"/>
        <end position="57"/>
    </location>
</feature>
<dbReference type="HOGENOM" id="CLU_705687_0_0_0"/>
<protein>
    <submittedName>
        <fullName evidence="3">Uncharacterized protein</fullName>
    </submittedName>
</protein>
<evidence type="ECO:0000256" key="1">
    <source>
        <dbReference type="SAM" id="MobiDB-lite"/>
    </source>
</evidence>
<keyword evidence="2" id="KW-1133">Transmembrane helix</keyword>
<dbReference type="STRING" id="521674.Plim_0228"/>
<evidence type="ECO:0000313" key="4">
    <source>
        <dbReference type="Proteomes" id="UP000002220"/>
    </source>
</evidence>
<accession>D5SNS5</accession>
<keyword evidence="2" id="KW-0812">Transmembrane</keyword>
<feature type="region of interest" description="Disordered" evidence="1">
    <location>
        <begin position="40"/>
        <end position="63"/>
    </location>
</feature>
<feature type="transmembrane region" description="Helical" evidence="2">
    <location>
        <begin position="363"/>
        <end position="381"/>
    </location>
</feature>
<proteinExistence type="predicted"/>
<feature type="region of interest" description="Disordered" evidence="1">
    <location>
        <begin position="184"/>
        <end position="211"/>
    </location>
</feature>
<dbReference type="AlphaFoldDB" id="D5SNS5"/>
<dbReference type="OrthoDB" id="210344at2"/>
<evidence type="ECO:0000313" key="3">
    <source>
        <dbReference type="EMBL" id="ADG66080.1"/>
    </source>
</evidence>
<sequence precursor="true">MSLTFGFLIIIILAVVVFGALTVGVILALLFFGIGQAVSPSREKNQGSSQPRKTTPQALPADRAQDFGRDVSASRKPQKSHAGVIALVSAVLIGAGLLSLIGVRTVATSVHITHHSGIESQTGFPRLEPLSGQFSEHVVIQPEHGPWAGPQPVESILTEQLRNVPTWKASLPASSPALAPQTNKALNSAKATDAPRPQSTSGLEAHPADATQPENVPAVIVASLPEQAPLASTDFERLSPLPDWAVEISKVPPHHIHLVSGRFPTLAEAEADASQKLSAWSISEIQRRHPDLPPLNRTSIDPSAEVMAAVMQKAVEETEHQFGNATAKMYAVHLLISSSQFVPTVTLHRLHQLHEEQVSSQRLTILGVAGAGLALLAWGMMQYSRRKHSMA</sequence>
<keyword evidence="2" id="KW-0472">Membrane</keyword>
<dbReference type="Proteomes" id="UP000002220">
    <property type="component" value="Chromosome"/>
</dbReference>
<dbReference type="RefSeq" id="WP_013108511.1">
    <property type="nucleotide sequence ID" value="NC_014148.1"/>
</dbReference>
<evidence type="ECO:0000256" key="2">
    <source>
        <dbReference type="SAM" id="Phobius"/>
    </source>
</evidence>
<feature type="transmembrane region" description="Helical" evidence="2">
    <location>
        <begin position="6"/>
        <end position="34"/>
    </location>
</feature>
<reference evidence="3 4" key="1">
    <citation type="journal article" date="2010" name="Stand. Genomic Sci.">
        <title>Complete genome sequence of Planctomyces limnophilus type strain (Mu 290).</title>
        <authorList>
            <person name="Labutti K."/>
            <person name="Sikorski J."/>
            <person name="Schneider S."/>
            <person name="Nolan M."/>
            <person name="Lucas S."/>
            <person name="Glavina Del Rio T."/>
            <person name="Tice H."/>
            <person name="Cheng J.F."/>
            <person name="Goodwin L."/>
            <person name="Pitluck S."/>
            <person name="Liolios K."/>
            <person name="Ivanova N."/>
            <person name="Mavromatis K."/>
            <person name="Mikhailova N."/>
            <person name="Pati A."/>
            <person name="Chen A."/>
            <person name="Palaniappan K."/>
            <person name="Land M."/>
            <person name="Hauser L."/>
            <person name="Chang Y.J."/>
            <person name="Jeffries C.D."/>
            <person name="Tindall B.J."/>
            <person name="Rohde M."/>
            <person name="Goker M."/>
            <person name="Woyke T."/>
            <person name="Bristow J."/>
            <person name="Eisen J.A."/>
            <person name="Markowitz V."/>
            <person name="Hugenholtz P."/>
            <person name="Kyrpides N.C."/>
            <person name="Klenk H.P."/>
            <person name="Lapidus A."/>
        </authorList>
    </citation>
    <scope>NUCLEOTIDE SEQUENCE [LARGE SCALE GENOMIC DNA]</scope>
    <source>
        <strain evidence="4">ATCC 43296 / DSM 3776 / IFAM 1008 / 290</strain>
    </source>
</reference>
<name>D5SNS5_PLAL2</name>
<gene>
    <name evidence="3" type="ordered locus">Plim_0228</name>
</gene>
<organism evidence="3 4">
    <name type="scientific">Planctopirus limnophila (strain ATCC 43296 / DSM 3776 / IFAM 1008 / Mu 290)</name>
    <name type="common">Planctomyces limnophilus</name>
    <dbReference type="NCBI Taxonomy" id="521674"/>
    <lineage>
        <taxon>Bacteria</taxon>
        <taxon>Pseudomonadati</taxon>
        <taxon>Planctomycetota</taxon>
        <taxon>Planctomycetia</taxon>
        <taxon>Planctomycetales</taxon>
        <taxon>Planctomycetaceae</taxon>
        <taxon>Planctopirus</taxon>
    </lineage>
</organism>
<keyword evidence="4" id="KW-1185">Reference proteome</keyword>
<feature type="transmembrane region" description="Helical" evidence="2">
    <location>
        <begin position="82"/>
        <end position="103"/>
    </location>
</feature>
<dbReference type="EMBL" id="CP001744">
    <property type="protein sequence ID" value="ADG66080.1"/>
    <property type="molecule type" value="Genomic_DNA"/>
</dbReference>
<dbReference type="KEGG" id="plm:Plim_0228"/>